<feature type="chain" id="PRO_5036192377" description="ADP,ATP carrier protein" evidence="3">
    <location>
        <begin position="24"/>
        <end position="256"/>
    </location>
</feature>
<keyword evidence="2" id="KW-0472">Membrane</keyword>
<accession>A0A6U6GPR6</accession>
<keyword evidence="2" id="KW-1133">Transmembrane helix</keyword>
<evidence type="ECO:0000256" key="2">
    <source>
        <dbReference type="SAM" id="Phobius"/>
    </source>
</evidence>
<dbReference type="AlphaFoldDB" id="A0A6U6GPR6"/>
<gene>
    <name evidence="4" type="ORF">OAUR00152_LOCUS24713</name>
    <name evidence="5" type="ORF">OAUR00152_LOCUS24716</name>
</gene>
<keyword evidence="2" id="KW-0812">Transmembrane</keyword>
<proteinExistence type="predicted"/>
<name>A0A6U6GPR6_9STRA</name>
<dbReference type="EMBL" id="HBKQ01035951">
    <property type="protein sequence ID" value="CAE2257135.1"/>
    <property type="molecule type" value="Transcribed_RNA"/>
</dbReference>
<evidence type="ECO:0000256" key="3">
    <source>
        <dbReference type="SAM" id="SignalP"/>
    </source>
</evidence>
<feature type="region of interest" description="Disordered" evidence="1">
    <location>
        <begin position="73"/>
        <end position="95"/>
    </location>
</feature>
<feature type="transmembrane region" description="Helical" evidence="2">
    <location>
        <begin position="173"/>
        <end position="197"/>
    </location>
</feature>
<protein>
    <recommendedName>
        <fullName evidence="6">ADP,ATP carrier protein</fullName>
    </recommendedName>
</protein>
<evidence type="ECO:0000256" key="1">
    <source>
        <dbReference type="SAM" id="MobiDB-lite"/>
    </source>
</evidence>
<feature type="transmembrane region" description="Helical" evidence="2">
    <location>
        <begin position="132"/>
        <end position="153"/>
    </location>
</feature>
<evidence type="ECO:0000313" key="5">
    <source>
        <dbReference type="EMBL" id="CAE2257139.1"/>
    </source>
</evidence>
<evidence type="ECO:0008006" key="6">
    <source>
        <dbReference type="Google" id="ProtNLM"/>
    </source>
</evidence>
<keyword evidence="3" id="KW-0732">Signal</keyword>
<dbReference type="PANTHER" id="PTHR34370">
    <property type="entry name" value="OS04G0600100 PROTEIN"/>
    <property type="match status" value="1"/>
</dbReference>
<evidence type="ECO:0000313" key="4">
    <source>
        <dbReference type="EMBL" id="CAE2257135.1"/>
    </source>
</evidence>
<dbReference type="EMBL" id="HBKQ01035954">
    <property type="protein sequence ID" value="CAE2257139.1"/>
    <property type="molecule type" value="Transcribed_RNA"/>
</dbReference>
<feature type="compositionally biased region" description="Low complexity" evidence="1">
    <location>
        <begin position="74"/>
        <end position="85"/>
    </location>
</feature>
<reference evidence="5" key="1">
    <citation type="submission" date="2021-01" db="EMBL/GenBank/DDBJ databases">
        <authorList>
            <person name="Corre E."/>
            <person name="Pelletier E."/>
            <person name="Niang G."/>
            <person name="Scheremetjew M."/>
            <person name="Finn R."/>
            <person name="Kale V."/>
            <person name="Holt S."/>
            <person name="Cochrane G."/>
            <person name="Meng A."/>
            <person name="Brown T."/>
            <person name="Cohen L."/>
        </authorList>
    </citation>
    <scope>NUCLEOTIDE SEQUENCE</scope>
    <source>
        <strain evidence="5">Isolate 1302-5</strain>
    </source>
</reference>
<sequence length="256" mass="27428">MTFSRAACTIAVFSALSIKVCVSFAPVSSRGACTRGVFATSPVATWRMGTNSRHVAPKSFSLLSTQDDSADKLSAGQEAASSGEADQSSDDSLELTDEEKTIISRIKIMFKGNKDDEKLTTRQRLAKMGMSALLSYGFVSNMSYSVSVSLAWYGFSKKTGLSPLAPGQWKPFLAVYAGFYVFNNFVRPIRVALAAGVTKYFDATVNFIQRKTKFSRSASVGTVVFLANFCGTLAAMSFGIMLASIAAGVPVFPPKA</sequence>
<organism evidence="5">
    <name type="scientific">Odontella aurita</name>
    <dbReference type="NCBI Taxonomy" id="265563"/>
    <lineage>
        <taxon>Eukaryota</taxon>
        <taxon>Sar</taxon>
        <taxon>Stramenopiles</taxon>
        <taxon>Ochrophyta</taxon>
        <taxon>Bacillariophyta</taxon>
        <taxon>Mediophyceae</taxon>
        <taxon>Biddulphiophycidae</taxon>
        <taxon>Eupodiscales</taxon>
        <taxon>Odontellaceae</taxon>
        <taxon>Odontella</taxon>
    </lineage>
</organism>
<dbReference type="PANTHER" id="PTHR34370:SF1">
    <property type="entry name" value="OS04G0600100 PROTEIN"/>
    <property type="match status" value="1"/>
</dbReference>
<feature type="transmembrane region" description="Helical" evidence="2">
    <location>
        <begin position="218"/>
        <end position="247"/>
    </location>
</feature>
<feature type="signal peptide" evidence="3">
    <location>
        <begin position="1"/>
        <end position="23"/>
    </location>
</feature>